<organism evidence="1 2">
    <name type="scientific">Ajellomyces capsulatus (strain H88)</name>
    <name type="common">Darling's disease fungus</name>
    <name type="synonym">Histoplasma capsulatum</name>
    <dbReference type="NCBI Taxonomy" id="544711"/>
    <lineage>
        <taxon>Eukaryota</taxon>
        <taxon>Fungi</taxon>
        <taxon>Dikarya</taxon>
        <taxon>Ascomycota</taxon>
        <taxon>Pezizomycotina</taxon>
        <taxon>Eurotiomycetes</taxon>
        <taxon>Eurotiomycetidae</taxon>
        <taxon>Onygenales</taxon>
        <taxon>Ajellomycetaceae</taxon>
        <taxon>Histoplasma</taxon>
    </lineage>
</organism>
<gene>
    <name evidence="1" type="ORF">I7I53_08868</name>
</gene>
<evidence type="ECO:0000313" key="2">
    <source>
        <dbReference type="Proteomes" id="UP000663419"/>
    </source>
</evidence>
<dbReference type="EMBL" id="CP069102">
    <property type="protein sequence ID" value="QSS48764.1"/>
    <property type="molecule type" value="Genomic_DNA"/>
</dbReference>
<sequence length="84" mass="9349">MAQGKRERLSRSPSDAAVEVRRGSPVLHWDLRLRRFVSPPCKYREWPRGAESGSGECGGGTGDYPYPTVGDLCRFLPCGYHCCC</sequence>
<dbReference type="VEuPathDB" id="FungiDB:I7I53_08868"/>
<name>A0A8A1L8K8_AJEC8</name>
<dbReference type="AlphaFoldDB" id="A0A8A1L8K8"/>
<accession>A0A8A1L8K8</accession>
<dbReference type="Proteomes" id="UP000663419">
    <property type="component" value="Chromosome 1"/>
</dbReference>
<protein>
    <submittedName>
        <fullName evidence="1">Uncharacterized protein</fullName>
    </submittedName>
</protein>
<reference evidence="1" key="1">
    <citation type="submission" date="2021-01" db="EMBL/GenBank/DDBJ databases">
        <title>Chromosome-level genome assembly of a human fungal pathogen reveals clustering of transcriptionally co-regulated genes.</title>
        <authorList>
            <person name="Voorhies M."/>
            <person name="Cohen S."/>
            <person name="Shea T.P."/>
            <person name="Petrus S."/>
            <person name="Munoz J.F."/>
            <person name="Poplawski S."/>
            <person name="Goldman W.E."/>
            <person name="Michael T."/>
            <person name="Cuomo C.A."/>
            <person name="Sil A."/>
            <person name="Beyhan S."/>
        </authorList>
    </citation>
    <scope>NUCLEOTIDE SEQUENCE</scope>
    <source>
        <strain evidence="1">H88</strain>
    </source>
</reference>
<proteinExistence type="predicted"/>
<evidence type="ECO:0000313" key="1">
    <source>
        <dbReference type="EMBL" id="QSS48764.1"/>
    </source>
</evidence>